<evidence type="ECO:0000256" key="3">
    <source>
        <dbReference type="ARBA" id="ARBA00022603"/>
    </source>
</evidence>
<dbReference type="PANTHER" id="PTHR33841">
    <property type="entry name" value="DNA METHYLTRANSFERASE YEEA-RELATED"/>
    <property type="match status" value="1"/>
</dbReference>
<dbReference type="InterPro" id="IPR050953">
    <property type="entry name" value="N4_N6_ade-DNA_methylase"/>
</dbReference>
<dbReference type="OrthoDB" id="4280289at2"/>
<dbReference type="Gene3D" id="3.40.50.150">
    <property type="entry name" value="Vaccinia Virus protein VP39"/>
    <property type="match status" value="1"/>
</dbReference>
<dbReference type="InterPro" id="IPR011639">
    <property type="entry name" value="MethylTrfase_TaqI-like_dom"/>
</dbReference>
<evidence type="ECO:0000256" key="5">
    <source>
        <dbReference type="ARBA" id="ARBA00022691"/>
    </source>
</evidence>
<dbReference type="InterPro" id="IPR029063">
    <property type="entry name" value="SAM-dependent_MTases_sf"/>
</dbReference>
<accession>A0A1X1ZL52</accession>
<dbReference type="Pfam" id="PF07669">
    <property type="entry name" value="Eco57I"/>
    <property type="match status" value="1"/>
</dbReference>
<evidence type="ECO:0000313" key="9">
    <source>
        <dbReference type="Proteomes" id="UP000193529"/>
    </source>
</evidence>
<dbReference type="InterPro" id="IPR002052">
    <property type="entry name" value="DNA_methylase_N6_adenine_CS"/>
</dbReference>
<evidence type="ECO:0000256" key="4">
    <source>
        <dbReference type="ARBA" id="ARBA00022679"/>
    </source>
</evidence>
<comment type="similarity">
    <text evidence="1">Belongs to the N(4)/N(6)-methyltransferase family.</text>
</comment>
<gene>
    <name evidence="8" type="ORF">AWC19_10050</name>
</gene>
<dbReference type="EMBL" id="LQPJ01000103">
    <property type="protein sequence ID" value="ORW24086.1"/>
    <property type="molecule type" value="Genomic_DNA"/>
</dbReference>
<proteinExistence type="inferred from homology"/>
<dbReference type="SUPFAM" id="SSF53335">
    <property type="entry name" value="S-adenosyl-L-methionine-dependent methyltransferases"/>
    <property type="match status" value="1"/>
</dbReference>
<sequence length="925" mass="101860">MVGRYVGILTDGAEWRLYHLHDDSLELISTHTLSKQSPDTQALLVWLESVMSTLTTIKPVPEEIERRLGAESPAHKLDAAELRAIYQANADNKEVQLKRQLWGKLLRTALGAEFVDDERLFITHTLLVTTAELIAHAVLGFDVGPLGTLTARQITSGSEFANARIRGVVEADFFDWVTDTLAGESFVRNLGRRIARFDWGAVEHDVLKILYESVIVKPVRERLGEYYTPDWLADRMVDAFIAKPLNSVVADPSCGSGTFVFHAIRKYLSAADAAGVQVDEAVQQATHHVVGIDVHPVAVTLARVTYLLALGRDNIKSPTRKELTIPVYLGDSIQWKQEADIFGADVVRVRTDESDLFGGQGGAFTLPLSFPRSVLQDATGFDYLVSEMADKALDTDPQNAGKAAATILKKRGIAPDSKDGQVLTETFSNLCTLRAQGRNHVWGYYVRNLIRPLWLAEEENRVDVLIGNPPWLRYNKMTSSMQKNYLELAKPRNLLTGGLGAAARDLSTLFVVRAVELYLRAGGSFTFVMPHAVMTSRPHTGFRSGDWSTEQGSHLTVKFGVSWDLSKADTGFHMTSCVVHGKRAVSAGKMPTQTLAWVGRLRRPDVPWSVAAEKITTSDSSVVAKDHGVEVTESPYKERFRQGAILVPRFAMFVVDAPAGPLGPGAGRRSVISQRSSQEKKPWKDYPSIKANVETAYIHPVYLGEQVLPFRTLPPREAVLPLSKTAILTPDEIEMRDGLNVWWSETESAWATDPKSGGQPLSERMDYHQQLSAQLPVAAIRVVYTASGNTLAAAIVRDDRAIIEHKLYWAPTMAEAEAYYLCAILNSAPILTSVKPLQSIGLFGPRDFDKNVFSAPFPTYDNENAAHIELAELGKQAEKEAATVDISRASTFQAARKLIRDHLSETGTETAIVDAVTQLLLGVAG</sequence>
<evidence type="ECO:0000256" key="6">
    <source>
        <dbReference type="ARBA" id="ARBA00047942"/>
    </source>
</evidence>
<organism evidence="8 9">
    <name type="scientific">Mycobacterium palustre</name>
    <dbReference type="NCBI Taxonomy" id="153971"/>
    <lineage>
        <taxon>Bacteria</taxon>
        <taxon>Bacillati</taxon>
        <taxon>Actinomycetota</taxon>
        <taxon>Actinomycetes</taxon>
        <taxon>Mycobacteriales</taxon>
        <taxon>Mycobacteriaceae</taxon>
        <taxon>Mycobacterium</taxon>
        <taxon>Mycobacterium simiae complex</taxon>
    </lineage>
</organism>
<evidence type="ECO:0000313" key="8">
    <source>
        <dbReference type="EMBL" id="ORW24086.1"/>
    </source>
</evidence>
<keyword evidence="9" id="KW-1185">Reference proteome</keyword>
<dbReference type="PRINTS" id="PR00507">
    <property type="entry name" value="N12N6MTFRASE"/>
</dbReference>
<comment type="catalytic activity">
    <reaction evidence="6">
        <text>a 2'-deoxyadenosine in DNA + S-adenosyl-L-methionine = an N(6)-methyl-2'-deoxyadenosine in DNA + S-adenosyl-L-homocysteine + H(+)</text>
        <dbReference type="Rhea" id="RHEA:15197"/>
        <dbReference type="Rhea" id="RHEA-COMP:12418"/>
        <dbReference type="Rhea" id="RHEA-COMP:12419"/>
        <dbReference type="ChEBI" id="CHEBI:15378"/>
        <dbReference type="ChEBI" id="CHEBI:57856"/>
        <dbReference type="ChEBI" id="CHEBI:59789"/>
        <dbReference type="ChEBI" id="CHEBI:90615"/>
        <dbReference type="ChEBI" id="CHEBI:90616"/>
        <dbReference type="EC" id="2.1.1.72"/>
    </reaction>
</comment>
<dbReference type="GO" id="GO:0009007">
    <property type="term" value="F:site-specific DNA-methyltransferase (adenine-specific) activity"/>
    <property type="evidence" value="ECO:0007669"/>
    <property type="project" value="UniProtKB-EC"/>
</dbReference>
<dbReference type="GO" id="GO:0032259">
    <property type="term" value="P:methylation"/>
    <property type="evidence" value="ECO:0007669"/>
    <property type="project" value="UniProtKB-KW"/>
</dbReference>
<protein>
    <recommendedName>
        <fullName evidence="2">site-specific DNA-methyltransferase (adenine-specific)</fullName>
        <ecNumber evidence="2">2.1.1.72</ecNumber>
    </recommendedName>
</protein>
<evidence type="ECO:0000256" key="1">
    <source>
        <dbReference type="ARBA" id="ARBA00006594"/>
    </source>
</evidence>
<dbReference type="Proteomes" id="UP000193529">
    <property type="component" value="Unassembled WGS sequence"/>
</dbReference>
<dbReference type="EC" id="2.1.1.72" evidence="2"/>
<dbReference type="PANTHER" id="PTHR33841:SF5">
    <property type="entry name" value="DNA METHYLASE (MODIFICATION METHYLASE) (METHYLTRANSFERASE)-RELATED"/>
    <property type="match status" value="1"/>
</dbReference>
<dbReference type="GO" id="GO:0003676">
    <property type="term" value="F:nucleic acid binding"/>
    <property type="evidence" value="ECO:0007669"/>
    <property type="project" value="InterPro"/>
</dbReference>
<evidence type="ECO:0000259" key="7">
    <source>
        <dbReference type="Pfam" id="PF07669"/>
    </source>
</evidence>
<dbReference type="GO" id="GO:0006304">
    <property type="term" value="P:DNA modification"/>
    <property type="evidence" value="ECO:0007669"/>
    <property type="project" value="InterPro"/>
</dbReference>
<dbReference type="RefSeq" id="WP_085078766.1">
    <property type="nucleotide sequence ID" value="NZ_LQPJ01000103.1"/>
</dbReference>
<dbReference type="PROSITE" id="PS00092">
    <property type="entry name" value="N6_MTASE"/>
    <property type="match status" value="1"/>
</dbReference>
<dbReference type="AlphaFoldDB" id="A0A1X1ZL52"/>
<keyword evidence="5" id="KW-0949">S-adenosyl-L-methionine</keyword>
<reference evidence="8 9" key="1">
    <citation type="submission" date="2016-01" db="EMBL/GenBank/DDBJ databases">
        <title>The new phylogeny of the genus Mycobacterium.</title>
        <authorList>
            <person name="Tarcisio F."/>
            <person name="Conor M."/>
            <person name="Antonella G."/>
            <person name="Elisabetta G."/>
            <person name="Giulia F.S."/>
            <person name="Sara T."/>
            <person name="Anna F."/>
            <person name="Clotilde B."/>
            <person name="Roberto B."/>
            <person name="Veronica D.S."/>
            <person name="Fabio R."/>
            <person name="Monica P."/>
            <person name="Olivier J."/>
            <person name="Enrico T."/>
            <person name="Nicola S."/>
        </authorList>
    </citation>
    <scope>NUCLEOTIDE SEQUENCE [LARGE SCALE GENOMIC DNA]</scope>
    <source>
        <strain evidence="8 9">DSM 44572</strain>
    </source>
</reference>
<evidence type="ECO:0000256" key="2">
    <source>
        <dbReference type="ARBA" id="ARBA00011900"/>
    </source>
</evidence>
<dbReference type="STRING" id="153971.AWC19_10050"/>
<keyword evidence="4" id="KW-0808">Transferase</keyword>
<name>A0A1X1ZL52_9MYCO</name>
<feature type="domain" description="Type II methyltransferase M.TaqI-like" evidence="7">
    <location>
        <begin position="288"/>
        <end position="542"/>
    </location>
</feature>
<keyword evidence="3" id="KW-0489">Methyltransferase</keyword>
<comment type="caution">
    <text evidence="8">The sequence shown here is derived from an EMBL/GenBank/DDBJ whole genome shotgun (WGS) entry which is preliminary data.</text>
</comment>